<dbReference type="Proteomes" id="UP000028480">
    <property type="component" value="Unassembled WGS sequence"/>
</dbReference>
<accession>A0A077QEQ5</accession>
<sequence>MLNKIELLIQVKDIMNSKISLCKFIDKICNRDNKLKVVLHDIIT</sequence>
<reference evidence="1" key="1">
    <citation type="submission" date="2013-07" db="EMBL/GenBank/DDBJ databases">
        <title>Sub-species coevolution in mutualistic symbiosis.</title>
        <authorList>
            <person name="Murfin K."/>
            <person name="Klassen J."/>
            <person name="Lee M."/>
            <person name="Forst S."/>
            <person name="Stock P."/>
            <person name="Goodrich-Blair H."/>
        </authorList>
    </citation>
    <scope>NUCLEOTIDE SEQUENCE [LARGE SCALE GENOMIC DNA]</scope>
    <source>
        <strain evidence="1">Intermedium</strain>
    </source>
</reference>
<evidence type="ECO:0000313" key="1">
    <source>
        <dbReference type="EMBL" id="CDH34567.1"/>
    </source>
</evidence>
<dbReference type="AlphaFoldDB" id="A0A077QEQ5"/>
<dbReference type="HOGENOM" id="CLU_3223958_0_0_6"/>
<gene>
    <name evidence="1" type="ORF">XBI1_340009</name>
</gene>
<organism evidence="1">
    <name type="scientific">Xenorhabdus bovienii str. Intermedium</name>
    <dbReference type="NCBI Taxonomy" id="1379677"/>
    <lineage>
        <taxon>Bacteria</taxon>
        <taxon>Pseudomonadati</taxon>
        <taxon>Pseudomonadota</taxon>
        <taxon>Gammaproteobacteria</taxon>
        <taxon>Enterobacterales</taxon>
        <taxon>Morganellaceae</taxon>
        <taxon>Xenorhabdus</taxon>
    </lineage>
</organism>
<proteinExistence type="predicted"/>
<dbReference type="EMBL" id="CBTB010000240">
    <property type="protein sequence ID" value="CDH34567.1"/>
    <property type="molecule type" value="Genomic_DNA"/>
</dbReference>
<protein>
    <submittedName>
        <fullName evidence="1">Uncharacterized protein</fullName>
    </submittedName>
</protein>
<comment type="caution">
    <text evidence="1">The sequence shown here is derived from an EMBL/GenBank/DDBJ whole genome shotgun (WGS) entry which is preliminary data.</text>
</comment>
<name>A0A077QEQ5_XENBV</name>